<dbReference type="CDD" id="cd00609">
    <property type="entry name" value="AAT_like"/>
    <property type="match status" value="1"/>
</dbReference>
<dbReference type="Gene3D" id="3.40.640.10">
    <property type="entry name" value="Type I PLP-dependent aspartate aminotransferase-like (Major domain)"/>
    <property type="match status" value="1"/>
</dbReference>
<dbReference type="Proteomes" id="UP000663923">
    <property type="component" value="Chromosome"/>
</dbReference>
<dbReference type="InterPro" id="IPR004839">
    <property type="entry name" value="Aminotransferase_I/II_large"/>
</dbReference>
<dbReference type="NCBIfam" id="NF006719">
    <property type="entry name" value="PRK09257.1"/>
    <property type="match status" value="1"/>
</dbReference>
<dbReference type="EMBL" id="CP071794">
    <property type="protein sequence ID" value="QTD55824.1"/>
    <property type="molecule type" value="Genomic_DNA"/>
</dbReference>
<dbReference type="RefSeq" id="WP_207987648.1">
    <property type="nucleotide sequence ID" value="NZ_CP071794.1"/>
</dbReference>
<organism evidence="9 10">
    <name type="scientific">Parasphingorhabdus cellanae</name>
    <dbReference type="NCBI Taxonomy" id="2806553"/>
    <lineage>
        <taxon>Bacteria</taxon>
        <taxon>Pseudomonadati</taxon>
        <taxon>Pseudomonadota</taxon>
        <taxon>Alphaproteobacteria</taxon>
        <taxon>Sphingomonadales</taxon>
        <taxon>Sphingomonadaceae</taxon>
        <taxon>Parasphingorhabdus</taxon>
    </lineage>
</organism>
<evidence type="ECO:0000256" key="3">
    <source>
        <dbReference type="ARBA" id="ARBA00011738"/>
    </source>
</evidence>
<evidence type="ECO:0000313" key="9">
    <source>
        <dbReference type="EMBL" id="QTD55824.1"/>
    </source>
</evidence>
<dbReference type="PROSITE" id="PS00105">
    <property type="entry name" value="AA_TRANSFER_CLASS_1"/>
    <property type="match status" value="1"/>
</dbReference>
<evidence type="ECO:0000256" key="7">
    <source>
        <dbReference type="RuleBase" id="RU000481"/>
    </source>
</evidence>
<dbReference type="SUPFAM" id="SSF53383">
    <property type="entry name" value="PLP-dependent transferases"/>
    <property type="match status" value="1"/>
</dbReference>
<evidence type="ECO:0000313" key="10">
    <source>
        <dbReference type="Proteomes" id="UP000663923"/>
    </source>
</evidence>
<dbReference type="Pfam" id="PF00155">
    <property type="entry name" value="Aminotran_1_2"/>
    <property type="match status" value="1"/>
</dbReference>
<dbReference type="InterPro" id="IPR015422">
    <property type="entry name" value="PyrdxlP-dep_Trfase_small"/>
</dbReference>
<reference evidence="9 10" key="1">
    <citation type="submission" date="2021-03" db="EMBL/GenBank/DDBJ databases">
        <title>Complete genome of Parasphingorhabdus_sp.JHSY0214.</title>
        <authorList>
            <person name="Yoo J.H."/>
            <person name="Bae J.W."/>
        </authorList>
    </citation>
    <scope>NUCLEOTIDE SEQUENCE [LARGE SCALE GENOMIC DNA]</scope>
    <source>
        <strain evidence="9 10">JHSY0214</strain>
    </source>
</reference>
<name>A0ABX7T2Q0_9SPHN</name>
<evidence type="ECO:0000256" key="4">
    <source>
        <dbReference type="ARBA" id="ARBA00022576"/>
    </source>
</evidence>
<accession>A0ABX7T2Q0</accession>
<keyword evidence="5 7" id="KW-0808">Transferase</keyword>
<dbReference type="PRINTS" id="PR00799">
    <property type="entry name" value="TRANSAMINASE"/>
</dbReference>
<dbReference type="InterPro" id="IPR004838">
    <property type="entry name" value="NHTrfase_class1_PyrdxlP-BS"/>
</dbReference>
<evidence type="ECO:0000256" key="6">
    <source>
        <dbReference type="ARBA" id="ARBA00022898"/>
    </source>
</evidence>
<comment type="subunit">
    <text evidence="3">Homodimer.</text>
</comment>
<comment type="cofactor">
    <cofactor evidence="1 7">
        <name>pyridoxal 5'-phosphate</name>
        <dbReference type="ChEBI" id="CHEBI:597326"/>
    </cofactor>
</comment>
<dbReference type="PANTHER" id="PTHR11879:SF22">
    <property type="entry name" value="ASPARTATE AMINOTRANSFERASE, MITOCHONDRIAL"/>
    <property type="match status" value="1"/>
</dbReference>
<evidence type="ECO:0000256" key="2">
    <source>
        <dbReference type="ARBA" id="ARBA00007441"/>
    </source>
</evidence>
<keyword evidence="10" id="KW-1185">Reference proteome</keyword>
<keyword evidence="4 7" id="KW-0032">Aminotransferase</keyword>
<protein>
    <recommendedName>
        <fullName evidence="7">Aminotransferase</fullName>
        <ecNumber evidence="7">2.6.1.-</ecNumber>
    </recommendedName>
</protein>
<evidence type="ECO:0000259" key="8">
    <source>
        <dbReference type="Pfam" id="PF00155"/>
    </source>
</evidence>
<comment type="similarity">
    <text evidence="2 7">Belongs to the class-I pyridoxal-phosphate-dependent aminotransferase family.</text>
</comment>
<dbReference type="EC" id="2.6.1.-" evidence="7"/>
<proteinExistence type="inferred from homology"/>
<dbReference type="InterPro" id="IPR000796">
    <property type="entry name" value="Asp_trans"/>
</dbReference>
<dbReference type="Gene3D" id="3.90.1150.10">
    <property type="entry name" value="Aspartate Aminotransferase, domain 1"/>
    <property type="match status" value="1"/>
</dbReference>
<sequence>MFSTLKDPPADPILGLAKLFGSDQSPNKVDLGIGVYKDENGHAAILQTIKEAEEDLVRNQPTKAYISSAGNSLFNDEIRKLVLGNSGRTDRARTVQTPGGTSAVRAAASLLQKLKPEGRVFIPTPTWPNHKAIFPAVGLELVTYPYYDVPSGKLTFDAMMASLEGLTAEDTLLLHGCCHNPTGADLNENQWQAVSELLEKTGATPLIDFAYQGFGKGLDEDATPLRNLVDNLPETLIASSCSKNFAVYRERVGAITIVGENSAAAEKAKGHLMPLIRSNYSMPPDHGAAVIASILSDTGKAAQWRFELEEMRVRVSSMRQKLVDYMTAAGADKFSYLKDHQGMFAMLGLTPSEVKEIREGHHVHITTSGRINVAGLTESNVKYVAEAIAAVL</sequence>
<dbReference type="GO" id="GO:0008483">
    <property type="term" value="F:transaminase activity"/>
    <property type="evidence" value="ECO:0007669"/>
    <property type="project" value="UniProtKB-KW"/>
</dbReference>
<evidence type="ECO:0000256" key="1">
    <source>
        <dbReference type="ARBA" id="ARBA00001933"/>
    </source>
</evidence>
<evidence type="ECO:0000256" key="5">
    <source>
        <dbReference type="ARBA" id="ARBA00022679"/>
    </source>
</evidence>
<gene>
    <name evidence="9" type="ORF">J4G78_16800</name>
</gene>
<feature type="domain" description="Aminotransferase class I/classII large" evidence="8">
    <location>
        <begin position="27"/>
        <end position="388"/>
    </location>
</feature>
<dbReference type="InterPro" id="IPR015424">
    <property type="entry name" value="PyrdxlP-dep_Trfase"/>
</dbReference>
<dbReference type="PANTHER" id="PTHR11879">
    <property type="entry name" value="ASPARTATE AMINOTRANSFERASE"/>
    <property type="match status" value="1"/>
</dbReference>
<dbReference type="InterPro" id="IPR015421">
    <property type="entry name" value="PyrdxlP-dep_Trfase_major"/>
</dbReference>
<keyword evidence="6" id="KW-0663">Pyridoxal phosphate</keyword>